<feature type="compositionally biased region" description="Polar residues" evidence="1">
    <location>
        <begin position="247"/>
        <end position="257"/>
    </location>
</feature>
<name>A0A836C9T2_9STRA</name>
<evidence type="ECO:0000256" key="1">
    <source>
        <dbReference type="SAM" id="MobiDB-lite"/>
    </source>
</evidence>
<gene>
    <name evidence="2" type="ORF">JKP88DRAFT_242398</name>
</gene>
<dbReference type="EMBL" id="JAFCMP010000536">
    <property type="protein sequence ID" value="KAG5176606.1"/>
    <property type="molecule type" value="Genomic_DNA"/>
</dbReference>
<sequence>MHLHMWRHPAAMDADDLQRRLYVQQSIRAQALDVYPAAISSKQLLAAAAGAGPKISSPSISRKSPSRRQHGQIRAALFRARNQRMATVPAGATAAPTPAPQHQLHSTGKPQPLQLHHLQRHQLLHSSRPLHDRMPSYGELSQTTSSSEGSCSPWAIASSSPVFDFRSAHVQAGAGDPALPAGPAGSCTWPSTPYNMDVSMAPHDGVPLSSRRPAEQSAAAQLPPPQQLQQQQHQRRHHAQQARRAATTSYFITSPRSFLQGDARGRNGGGGSGSGGGSGGNAIGVRAAGGDGGAGAGAGSSYISCSGDSGGSSGGDASSSADACDDDAFGLLSSSDGGGGGDWMMLQVPSEAGKNTGAPASA</sequence>
<organism evidence="2 3">
    <name type="scientific">Tribonema minus</name>
    <dbReference type="NCBI Taxonomy" id="303371"/>
    <lineage>
        <taxon>Eukaryota</taxon>
        <taxon>Sar</taxon>
        <taxon>Stramenopiles</taxon>
        <taxon>Ochrophyta</taxon>
        <taxon>PX clade</taxon>
        <taxon>Xanthophyceae</taxon>
        <taxon>Tribonematales</taxon>
        <taxon>Tribonemataceae</taxon>
        <taxon>Tribonema</taxon>
    </lineage>
</organism>
<feature type="region of interest" description="Disordered" evidence="1">
    <location>
        <begin position="52"/>
        <end position="71"/>
    </location>
</feature>
<accession>A0A836C9T2</accession>
<comment type="caution">
    <text evidence="2">The sequence shown here is derived from an EMBL/GenBank/DDBJ whole genome shotgun (WGS) entry which is preliminary data.</text>
</comment>
<proteinExistence type="predicted"/>
<feature type="region of interest" description="Disordered" evidence="1">
    <location>
        <begin position="306"/>
        <end position="362"/>
    </location>
</feature>
<dbReference type="Proteomes" id="UP000664859">
    <property type="component" value="Unassembled WGS sequence"/>
</dbReference>
<evidence type="ECO:0000313" key="3">
    <source>
        <dbReference type="Proteomes" id="UP000664859"/>
    </source>
</evidence>
<protein>
    <submittedName>
        <fullName evidence="2">Uncharacterized protein</fullName>
    </submittedName>
</protein>
<reference evidence="2" key="1">
    <citation type="submission" date="2021-02" db="EMBL/GenBank/DDBJ databases">
        <title>First Annotated Genome of the Yellow-green Alga Tribonema minus.</title>
        <authorList>
            <person name="Mahan K.M."/>
        </authorList>
    </citation>
    <scope>NUCLEOTIDE SEQUENCE</scope>
    <source>
        <strain evidence="2">UTEX B ZZ1240</strain>
    </source>
</reference>
<feature type="compositionally biased region" description="Low complexity" evidence="1">
    <location>
        <begin position="138"/>
        <end position="152"/>
    </location>
</feature>
<keyword evidence="3" id="KW-1185">Reference proteome</keyword>
<dbReference type="AlphaFoldDB" id="A0A836C9T2"/>
<evidence type="ECO:0000313" key="2">
    <source>
        <dbReference type="EMBL" id="KAG5176606.1"/>
    </source>
</evidence>
<feature type="region of interest" description="Disordered" evidence="1">
    <location>
        <begin position="128"/>
        <end position="152"/>
    </location>
</feature>
<feature type="compositionally biased region" description="Low complexity" evidence="1">
    <location>
        <begin position="53"/>
        <end position="63"/>
    </location>
</feature>
<feature type="region of interest" description="Disordered" evidence="1">
    <location>
        <begin position="198"/>
        <end position="277"/>
    </location>
</feature>
<feature type="compositionally biased region" description="Gly residues" evidence="1">
    <location>
        <begin position="266"/>
        <end position="277"/>
    </location>
</feature>